<accession>A0A250IVF4</accession>
<protein>
    <submittedName>
        <fullName evidence="1">Uncharacterized protein</fullName>
    </submittedName>
</protein>
<dbReference type="EMBL" id="CP022098">
    <property type="protein sequence ID" value="ATB35233.1"/>
    <property type="molecule type" value="Genomic_DNA"/>
</dbReference>
<dbReference type="Proteomes" id="UP000217257">
    <property type="component" value="Chromosome"/>
</dbReference>
<evidence type="ECO:0000313" key="1">
    <source>
        <dbReference type="EMBL" id="ATB35233.1"/>
    </source>
</evidence>
<proteinExistence type="predicted"/>
<dbReference type="AlphaFoldDB" id="A0A250IVF4"/>
<organism evidence="1 2">
    <name type="scientific">Cystobacter fuscus</name>
    <dbReference type="NCBI Taxonomy" id="43"/>
    <lineage>
        <taxon>Bacteria</taxon>
        <taxon>Pseudomonadati</taxon>
        <taxon>Myxococcota</taxon>
        <taxon>Myxococcia</taxon>
        <taxon>Myxococcales</taxon>
        <taxon>Cystobacterineae</taxon>
        <taxon>Archangiaceae</taxon>
        <taxon>Cystobacter</taxon>
    </lineage>
</organism>
<evidence type="ECO:0000313" key="2">
    <source>
        <dbReference type="Proteomes" id="UP000217257"/>
    </source>
</evidence>
<reference evidence="1 2" key="1">
    <citation type="submission" date="2017-06" db="EMBL/GenBank/DDBJ databases">
        <title>Sequencing and comparative analysis of myxobacterial genomes.</title>
        <authorList>
            <person name="Rupp O."/>
            <person name="Goesmann A."/>
            <person name="Sogaard-Andersen L."/>
        </authorList>
    </citation>
    <scope>NUCLEOTIDE SEQUENCE [LARGE SCALE GENOMIC DNA]</scope>
    <source>
        <strain evidence="1 2">DSM 52655</strain>
    </source>
</reference>
<dbReference type="KEGG" id="cfus:CYFUS_000645"/>
<gene>
    <name evidence="1" type="ORF">CYFUS_000645</name>
</gene>
<name>A0A250IVF4_9BACT</name>
<sequence>MFLFATSLLSACGAAPEQSGEPLGSSSPAASSVSRQAAAADTYACLSWENDPVTGQKCPINTPCTAYADCGVQTQSSSGVGPGNPYWYCSPTTSVCQFLPVSNGFSTATGTCTGQLQFRQNTAAPHDKKILPPDGVSFRQGTTLAFEVTNTTTSTLYLDQIPLTLEMAGTSPSRFDVNSIKMYQAGTRADSGDGSGLQLICVSPSTPFGSSVNFTLGTGATGGCGGSSFSRITAGGTARFLVDLTFSANATYLANRQYRLKIGSLATGLKARTSTASTAAAYTGCALPTTGMTGAYLIFSNP</sequence>